<sequence length="302" mass="33467">MKSVLRFMIYLIIVVIVVAGGGTIGFISTMNSGMSTYDKSAPVLNNVQVPEYDANKPTVAVLLANEVTEVFDFLVPYEMFAMTEAYNVYGVAPERKIKSLTGGLDVIPHYSFDEMDTLLGKSPDIIVIPFMPILDEKRYAPVREWIQKHSTVNTTLLSICNGAENLADTGLLDGKSAATHWGDVNRLIKKYPEVQWVKDQRYVQQGSIISSAGLTSGIDATLRVISDQLGDAAAKKVAEQMSYPSYDYVLNPHMEPFNAKLSDITYIMNNAFQWKKVKAGVLLYNGADELDLSSAFDTYDMD</sequence>
<dbReference type="InterPro" id="IPR052158">
    <property type="entry name" value="INH-QAR"/>
</dbReference>
<comment type="caution">
    <text evidence="3">The sequence shown here is derived from an EMBL/GenBank/DDBJ whole genome shotgun (WGS) entry which is preliminary data.</text>
</comment>
<protein>
    <recommendedName>
        <fullName evidence="2">DJ-1/PfpI domain-containing protein</fullName>
    </recommendedName>
</protein>
<keyword evidence="1" id="KW-0812">Transmembrane</keyword>
<reference evidence="3" key="1">
    <citation type="submission" date="2018-10" db="EMBL/GenBank/DDBJ databases">
        <title>Effector identification in a new, highly contiguous assembly of the strawberry crown rot pathogen Phytophthora cactorum.</title>
        <authorList>
            <person name="Armitage A.D."/>
            <person name="Nellist C.F."/>
            <person name="Bates H."/>
            <person name="Vickerstaff R.J."/>
            <person name="Harrison R.J."/>
        </authorList>
    </citation>
    <scope>NUCLEOTIDE SEQUENCE</scope>
    <source>
        <strain evidence="3">4032</strain>
    </source>
</reference>
<evidence type="ECO:0000313" key="4">
    <source>
        <dbReference type="Proteomes" id="UP000774804"/>
    </source>
</evidence>
<gene>
    <name evidence="3" type="ORF">PC115_g24731</name>
</gene>
<accession>A0A8T1A637</accession>
<evidence type="ECO:0000256" key="1">
    <source>
        <dbReference type="SAM" id="Phobius"/>
    </source>
</evidence>
<keyword evidence="1" id="KW-0472">Membrane</keyword>
<evidence type="ECO:0000259" key="2">
    <source>
        <dbReference type="Pfam" id="PF01965"/>
    </source>
</evidence>
<dbReference type="PANTHER" id="PTHR43130:SF3">
    <property type="entry name" value="HTH-TYPE TRANSCRIPTIONAL REGULATOR RV1931C"/>
    <property type="match status" value="1"/>
</dbReference>
<organism evidence="3 4">
    <name type="scientific">Phytophthora cactorum</name>
    <dbReference type="NCBI Taxonomy" id="29920"/>
    <lineage>
        <taxon>Eukaryota</taxon>
        <taxon>Sar</taxon>
        <taxon>Stramenopiles</taxon>
        <taxon>Oomycota</taxon>
        <taxon>Peronosporomycetes</taxon>
        <taxon>Peronosporales</taxon>
        <taxon>Peronosporaceae</taxon>
        <taxon>Phytophthora</taxon>
    </lineage>
</organism>
<feature type="transmembrane region" description="Helical" evidence="1">
    <location>
        <begin position="7"/>
        <end position="27"/>
    </location>
</feature>
<dbReference type="EMBL" id="RCMI01003614">
    <property type="protein sequence ID" value="KAG2871932.1"/>
    <property type="molecule type" value="Genomic_DNA"/>
</dbReference>
<evidence type="ECO:0000313" key="3">
    <source>
        <dbReference type="EMBL" id="KAG2871932.1"/>
    </source>
</evidence>
<dbReference type="InterPro" id="IPR029062">
    <property type="entry name" value="Class_I_gatase-like"/>
</dbReference>
<feature type="domain" description="DJ-1/PfpI" evidence="2">
    <location>
        <begin position="58"/>
        <end position="225"/>
    </location>
</feature>
<dbReference type="SUPFAM" id="SSF52317">
    <property type="entry name" value="Class I glutamine amidotransferase-like"/>
    <property type="match status" value="1"/>
</dbReference>
<name>A0A8T1A637_9STRA</name>
<keyword evidence="1" id="KW-1133">Transmembrane helix</keyword>
<dbReference type="PANTHER" id="PTHR43130">
    <property type="entry name" value="ARAC-FAMILY TRANSCRIPTIONAL REGULATOR"/>
    <property type="match status" value="1"/>
</dbReference>
<dbReference type="Pfam" id="PF01965">
    <property type="entry name" value="DJ-1_PfpI"/>
    <property type="match status" value="1"/>
</dbReference>
<dbReference type="Proteomes" id="UP000774804">
    <property type="component" value="Unassembled WGS sequence"/>
</dbReference>
<dbReference type="AlphaFoldDB" id="A0A8T1A637"/>
<proteinExistence type="predicted"/>
<dbReference type="InterPro" id="IPR002818">
    <property type="entry name" value="DJ-1/PfpI"/>
</dbReference>
<dbReference type="Gene3D" id="3.40.50.880">
    <property type="match status" value="1"/>
</dbReference>